<dbReference type="Gene3D" id="3.40.800.20">
    <property type="entry name" value="Histone deacetylase domain"/>
    <property type="match status" value="1"/>
</dbReference>
<evidence type="ECO:0000313" key="4">
    <source>
        <dbReference type="EMBL" id="MCT7948076.1"/>
    </source>
</evidence>
<keyword evidence="2" id="KW-0378">Hydrolase</keyword>
<evidence type="ECO:0000256" key="2">
    <source>
        <dbReference type="ARBA" id="ARBA00022801"/>
    </source>
</evidence>
<organism evidence="4 5">
    <name type="scientific">Shewanella septentrionalis</name>
    <dbReference type="NCBI Taxonomy" id="2952223"/>
    <lineage>
        <taxon>Bacteria</taxon>
        <taxon>Pseudomonadati</taxon>
        <taxon>Pseudomonadota</taxon>
        <taxon>Gammaproteobacteria</taxon>
        <taxon>Alteromonadales</taxon>
        <taxon>Shewanellaceae</taxon>
        <taxon>Shewanella</taxon>
    </lineage>
</organism>
<dbReference type="InterPro" id="IPR037138">
    <property type="entry name" value="His_deacetylse_dom_sf"/>
</dbReference>
<dbReference type="SUPFAM" id="SSF52768">
    <property type="entry name" value="Arginase/deacetylase"/>
    <property type="match status" value="1"/>
</dbReference>
<dbReference type="Proteomes" id="UP001155604">
    <property type="component" value="Unassembled WGS sequence"/>
</dbReference>
<dbReference type="InterPro" id="IPR023801">
    <property type="entry name" value="His_deacetylse_dom"/>
</dbReference>
<comment type="caution">
    <text evidence="4">The sequence shown here is derived from an EMBL/GenBank/DDBJ whole genome shotgun (WGS) entry which is preliminary data.</text>
</comment>
<dbReference type="PRINTS" id="PR01270">
    <property type="entry name" value="HDASUPER"/>
</dbReference>
<dbReference type="CDD" id="cd09993">
    <property type="entry name" value="HDAC_classIV"/>
    <property type="match status" value="1"/>
</dbReference>
<feature type="domain" description="Histone deacetylase" evidence="3">
    <location>
        <begin position="21"/>
        <end position="289"/>
    </location>
</feature>
<dbReference type="PANTHER" id="PTHR10625">
    <property type="entry name" value="HISTONE DEACETYLASE HDAC1-RELATED"/>
    <property type="match status" value="1"/>
</dbReference>
<dbReference type="Pfam" id="PF00850">
    <property type="entry name" value="Hist_deacetyl"/>
    <property type="match status" value="1"/>
</dbReference>
<comment type="similarity">
    <text evidence="1">Belongs to the histone deacetylase family.</text>
</comment>
<evidence type="ECO:0000313" key="5">
    <source>
        <dbReference type="Proteomes" id="UP001155604"/>
    </source>
</evidence>
<dbReference type="GO" id="GO:0004407">
    <property type="term" value="F:histone deacetylase activity"/>
    <property type="evidence" value="ECO:0007669"/>
    <property type="project" value="InterPro"/>
</dbReference>
<name>A0A9X3AWA4_9GAMM</name>
<accession>A0A9X3AWA4</accession>
<dbReference type="GO" id="GO:0016787">
    <property type="term" value="F:hydrolase activity"/>
    <property type="evidence" value="ECO:0007669"/>
    <property type="project" value="UniProtKB-KW"/>
</dbReference>
<dbReference type="InterPro" id="IPR000286">
    <property type="entry name" value="HDACs"/>
</dbReference>
<dbReference type="InterPro" id="IPR023696">
    <property type="entry name" value="Ureohydrolase_dom_sf"/>
</dbReference>
<sequence>MTLIPLVYHASYSKLALPPRHRFPTTKYAHLRQYLLDNQLATPAQFCTPTAMTAQDVMQVHQREYVEQFIAGTLPTAALRRIGFPWSDALVERTLHSVAGTTLTASLAVNQGIGLHLTGGYHHAHYDFGSGYCIFNDLILAARNAIASQQVHKVLIFDCDVHQGDGSATLSQRHQGIISCSIHCKENFPSRKQHSHHDIELTKGSDDNLYLETVEQTLALLIRIHQPDLILYDAGVDIHQNDDLGLLNISQEGLLRRDLTVLSMAKSENIPIAAVIGGGYSRDALQLSRRHSQLFIAANHLW</sequence>
<keyword evidence="5" id="KW-1185">Reference proteome</keyword>
<gene>
    <name evidence="4" type="ORF">NE536_22275</name>
</gene>
<reference evidence="4" key="1">
    <citation type="journal article" date="2023" name="Int. J. Syst. Evol. Microbiol.">
        <title>&lt;i&gt;Shewanella septentrionalis&lt;/i&gt; sp. nov. and &lt;i&gt;Shewanella holmiensis&lt;/i&gt; sp. nov., isolated from Baltic Sea water and sediments.</title>
        <authorList>
            <person name="Martin-Rodriguez A.J."/>
            <person name="Thorell K."/>
            <person name="Joffre E."/>
            <person name="Jensie-Markopoulos S."/>
            <person name="Moore E.R.B."/>
            <person name="Sjoling A."/>
        </authorList>
    </citation>
    <scope>NUCLEOTIDE SEQUENCE</scope>
    <source>
        <strain evidence="4">SP1W3</strain>
    </source>
</reference>
<dbReference type="PANTHER" id="PTHR10625:SF19">
    <property type="entry name" value="HISTONE DEACETYLASE 12"/>
    <property type="match status" value="1"/>
</dbReference>
<evidence type="ECO:0000256" key="1">
    <source>
        <dbReference type="ARBA" id="ARBA00005947"/>
    </source>
</evidence>
<evidence type="ECO:0000259" key="3">
    <source>
        <dbReference type="Pfam" id="PF00850"/>
    </source>
</evidence>
<dbReference type="GO" id="GO:0040029">
    <property type="term" value="P:epigenetic regulation of gene expression"/>
    <property type="evidence" value="ECO:0007669"/>
    <property type="project" value="TreeGrafter"/>
</dbReference>
<dbReference type="InterPro" id="IPR044150">
    <property type="entry name" value="HDAC_classIV"/>
</dbReference>
<dbReference type="AlphaFoldDB" id="A0A9X3AWA4"/>
<proteinExistence type="inferred from homology"/>
<dbReference type="EMBL" id="JAMTCC010000083">
    <property type="protein sequence ID" value="MCT7948076.1"/>
    <property type="molecule type" value="Genomic_DNA"/>
</dbReference>
<protein>
    <submittedName>
        <fullName evidence="4">Histone deacetylase</fullName>
    </submittedName>
</protein>
<dbReference type="RefSeq" id="WP_261274055.1">
    <property type="nucleotide sequence ID" value="NZ_JAMTCC010000083.1"/>
</dbReference>